<dbReference type="AlphaFoldDB" id="Q95S05"/>
<proteinExistence type="evidence at transcript level"/>
<accession>Q95S05</accession>
<name>Q95S05_DROME</name>
<protein>
    <submittedName>
        <fullName evidence="1">HL03793p</fullName>
    </submittedName>
</protein>
<sequence>MAQLSFVSFRPSSGSLSVERESIHAARPAFVTNSFIHSFGRQSVSQLMEFGVSVLLLFRIYLLLDCIASGYWQCNWENCKGPPRNHKIP</sequence>
<reference evidence="1" key="1">
    <citation type="submission" date="2001-10" db="EMBL/GenBank/DDBJ databases">
        <authorList>
            <person name="Stapleton M."/>
            <person name="Brokstein P."/>
            <person name="Hong L."/>
            <person name="Agbayani A."/>
            <person name="Carlson J."/>
            <person name="Champe M."/>
            <person name="Chavez C."/>
            <person name="Dorsett V."/>
            <person name="Farfan D."/>
            <person name="Frise E."/>
            <person name="George R."/>
            <person name="Gonzalez M."/>
            <person name="Guarin H."/>
            <person name="Li P."/>
            <person name="Liao G."/>
            <person name="Miranda A."/>
            <person name="Mungall C.J."/>
            <person name="Nunoo J."/>
            <person name="Pacleb J."/>
            <person name="Paragas V."/>
            <person name="Park S."/>
            <person name="Phouanenavong S."/>
            <person name="Wan K."/>
            <person name="Yu C."/>
            <person name="Lewis S.E."/>
            <person name="Rubin G.M."/>
            <person name="Celniker S."/>
        </authorList>
    </citation>
    <scope>NUCLEOTIDE SEQUENCE</scope>
    <source>
        <strain evidence="1">Berkeley</strain>
    </source>
</reference>
<dbReference type="EMBL" id="AY061016">
    <property type="protein sequence ID" value="AAL28564.1"/>
    <property type="molecule type" value="mRNA"/>
</dbReference>
<organism evidence="1">
    <name type="scientific">Drosophila melanogaster</name>
    <name type="common">Fruit fly</name>
    <dbReference type="NCBI Taxonomy" id="7227"/>
    <lineage>
        <taxon>Eukaryota</taxon>
        <taxon>Metazoa</taxon>
        <taxon>Ecdysozoa</taxon>
        <taxon>Arthropoda</taxon>
        <taxon>Hexapoda</taxon>
        <taxon>Insecta</taxon>
        <taxon>Pterygota</taxon>
        <taxon>Neoptera</taxon>
        <taxon>Endopterygota</taxon>
        <taxon>Diptera</taxon>
        <taxon>Brachycera</taxon>
        <taxon>Muscomorpha</taxon>
        <taxon>Ephydroidea</taxon>
        <taxon>Drosophilidae</taxon>
        <taxon>Drosophila</taxon>
        <taxon>Sophophora</taxon>
    </lineage>
</organism>
<evidence type="ECO:0000313" key="1">
    <source>
        <dbReference type="EMBL" id="AAL28564.1"/>
    </source>
</evidence>